<dbReference type="Pfam" id="PF01315">
    <property type="entry name" value="Ald_Xan_dh_C"/>
    <property type="match status" value="1"/>
</dbReference>
<dbReference type="InterPro" id="IPR008274">
    <property type="entry name" value="AldOxase/xan_DH_MoCoBD1"/>
</dbReference>
<dbReference type="InterPro" id="IPR037165">
    <property type="entry name" value="AldOxase/xan_DH_Mopterin-bd_sf"/>
</dbReference>
<reference evidence="2 3" key="1">
    <citation type="journal article" date="2013" name="Int. J. Syst. Evol. Microbiol.">
        <title>Roseomonas aerophila sp. nov., isolated from air.</title>
        <authorList>
            <person name="Kim S.J."/>
            <person name="Weon H.Y."/>
            <person name="Ahn J.H."/>
            <person name="Hong S.B."/>
            <person name="Seok S.J."/>
            <person name="Whang K.S."/>
            <person name="Kwon S.W."/>
        </authorList>
    </citation>
    <scope>NUCLEOTIDE SEQUENCE [LARGE SCALE GENOMIC DNA]</scope>
    <source>
        <strain evidence="2 3">NBRC 108923</strain>
    </source>
</reference>
<protein>
    <submittedName>
        <fullName evidence="2">Xanthine dehydrogenase family protein molybdopterin-binding subunit</fullName>
    </submittedName>
</protein>
<dbReference type="SUPFAM" id="SSF56003">
    <property type="entry name" value="Molybdenum cofactor-binding domain"/>
    <property type="match status" value="1"/>
</dbReference>
<name>A0ABR7RIX8_9PROT</name>
<keyword evidence="3" id="KW-1185">Reference proteome</keyword>
<dbReference type="EMBL" id="JACTVA010000006">
    <property type="protein sequence ID" value="MBC9206259.1"/>
    <property type="molecule type" value="Genomic_DNA"/>
</dbReference>
<proteinExistence type="predicted"/>
<dbReference type="InterPro" id="IPR016208">
    <property type="entry name" value="Ald_Oxase/xanthine_DH-like"/>
</dbReference>
<evidence type="ECO:0000313" key="2">
    <source>
        <dbReference type="EMBL" id="MBC9206259.1"/>
    </source>
</evidence>
<dbReference type="InterPro" id="IPR046867">
    <property type="entry name" value="AldOxase/xan_DH_MoCoBD2"/>
</dbReference>
<dbReference type="PANTHER" id="PTHR11908">
    <property type="entry name" value="XANTHINE DEHYDROGENASE"/>
    <property type="match status" value="1"/>
</dbReference>
<dbReference type="Gene3D" id="3.30.365.10">
    <property type="entry name" value="Aldehyde oxidase/xanthine dehydrogenase, molybdopterin binding domain"/>
    <property type="match status" value="4"/>
</dbReference>
<accession>A0ABR7RIX8</accession>
<sequence length="735" mass="78343">MDFNAPATANPSDRMRVIGQPLDRVDGPLKVSGRAHYSYEYHEEAPNAAYGWLVGAEIGKGKIAGIDTAAAEAAPGVLLVLTHRNAPAQGKDSDYAAPQLQGTEVLHHGQAVAFVVAESLEQARAAARLVKVDYAAEPGRYDLAQERSRAVAPEPGMVKPETRAGDFDAGFAAAPVQLDVTYTTPDQSHAMMEPHASTAVWEGDELTLYTSHQILHWAAEGVAATLQMPPEKLRVVSRYIGGGFGSKLVVYGDAVLSALAARQLRRPVKVALTRQQIFNHTTHRPATIQRLRIGADAEGRIAAIAHESWSGDQESGGTAEGAASQTRLLYAGKDRLTRHRLATLDLPFAGAMRAPGEAVGLLALECAMDELAEKLGMDPVELRIRNDVAYNPEEGPSKPYSTRKLVECLREGARRFGWDARNPRPAQVRDGRWLVGLGVAAAVRPNPVMDSGARLHLDGQGRLTVETQMTDIGTGSYTILAQVAAEMLGLEVGAVTVKLGDTRFPQASGSGGSWGANSSGAGVYAAAMKLRGIVAQRAGFNDEAVFEDGTVRSGQRSLTLAEVAGEAGLSAEAEITFGDFSKQYEQAGFGAHFCEVRVDVETAEIRIRRMLSVAAAGRVLNPKTARSQCLGGMTMGIGAALMEEAVVDKRHGLFINHDLAEYQVPVHADIPHMDVVFLEEEDDKSSPIKAKGIGELGICGVGAAVANAVYNATGVRIRDYPLTLDKLLKAGMPQA</sequence>
<gene>
    <name evidence="2" type="ORF">IBL26_05380</name>
</gene>
<dbReference type="InterPro" id="IPR036856">
    <property type="entry name" value="Ald_Oxase/Xan_DH_a/b_sf"/>
</dbReference>
<comment type="caution">
    <text evidence="2">The sequence shown here is derived from an EMBL/GenBank/DDBJ whole genome shotgun (WGS) entry which is preliminary data.</text>
</comment>
<dbReference type="PANTHER" id="PTHR11908:SF123">
    <property type="entry name" value="ALDEHYDE OXIDOREDUCTASE MOLYBDENUM-BINDING SUBUNIT PAOC"/>
    <property type="match status" value="1"/>
</dbReference>
<feature type="domain" description="Aldehyde oxidase/xanthine dehydrogenase a/b hammerhead" evidence="1">
    <location>
        <begin position="32"/>
        <end position="138"/>
    </location>
</feature>
<dbReference type="Pfam" id="PF02738">
    <property type="entry name" value="MoCoBD_1"/>
    <property type="match status" value="1"/>
</dbReference>
<evidence type="ECO:0000259" key="1">
    <source>
        <dbReference type="SMART" id="SM01008"/>
    </source>
</evidence>
<dbReference type="Pfam" id="PF20256">
    <property type="entry name" value="MoCoBD_2"/>
    <property type="match status" value="1"/>
</dbReference>
<dbReference type="Gene3D" id="3.90.1170.50">
    <property type="entry name" value="Aldehyde oxidase/xanthine dehydrogenase, a/b hammerhead"/>
    <property type="match status" value="1"/>
</dbReference>
<evidence type="ECO:0000313" key="3">
    <source>
        <dbReference type="Proteomes" id="UP000626026"/>
    </source>
</evidence>
<dbReference type="SUPFAM" id="SSF54665">
    <property type="entry name" value="CO dehydrogenase molybdoprotein N-domain-like"/>
    <property type="match status" value="1"/>
</dbReference>
<organism evidence="2 3">
    <name type="scientific">Teichococcus aerophilus</name>
    <dbReference type="NCBI Taxonomy" id="1224513"/>
    <lineage>
        <taxon>Bacteria</taxon>
        <taxon>Pseudomonadati</taxon>
        <taxon>Pseudomonadota</taxon>
        <taxon>Alphaproteobacteria</taxon>
        <taxon>Acetobacterales</taxon>
        <taxon>Roseomonadaceae</taxon>
        <taxon>Roseomonas</taxon>
    </lineage>
</organism>
<dbReference type="RefSeq" id="WP_187783439.1">
    <property type="nucleotide sequence ID" value="NZ_JACTVA010000006.1"/>
</dbReference>
<dbReference type="SMART" id="SM01008">
    <property type="entry name" value="Ald_Xan_dh_C"/>
    <property type="match status" value="1"/>
</dbReference>
<dbReference type="Proteomes" id="UP000626026">
    <property type="component" value="Unassembled WGS sequence"/>
</dbReference>
<dbReference type="InterPro" id="IPR000674">
    <property type="entry name" value="Ald_Oxase/Xan_DH_a/b"/>
</dbReference>